<dbReference type="SMART" id="SM00490">
    <property type="entry name" value="HELICc"/>
    <property type="match status" value="1"/>
</dbReference>
<gene>
    <name evidence="2" type="ORF">LCGC14_2614400</name>
</gene>
<sequence length="386" mass="43676">WTATPFRMAGGQICHKDHILNEVCYEAKVTDLIKDGYLCPLRSKVGAAQPELKNVKRNSGGDYVLKSLAQATNHKGIIWQAVAEAVRIMNAENRHATIFFCVDIEHCKNVSEALRLHGIYAPLVTSKTKPRERDRIANYFKAGKLRAICNVNVYTEGFNAERVDCIVLLRPTLSPGLFSQMVGRGLRICANKLNCLVLDFASCIDEHGPIDLLGGQPTVMAACQRCRESFSRVIRVCPACSWEIPKQEIERLEAVEKKRRLHGDKASKKSILSGEPQTHKVDTVYVNRHRKEGSPDSLRVQYRCGLSMFREWVCLDHSGPASGLAQIWWARRFGAIKKRKTVNAALEKLFLTQELLEWTKTITVVRRGRFFEIVNYNQPLVEKVVT</sequence>
<dbReference type="PANTHER" id="PTHR47396:SF1">
    <property type="entry name" value="ATP-DEPENDENT HELICASE IRC3-RELATED"/>
    <property type="match status" value="1"/>
</dbReference>
<dbReference type="InterPro" id="IPR050742">
    <property type="entry name" value="Helicase_Restrict-Modif_Enz"/>
</dbReference>
<feature type="domain" description="Helicase C-terminal" evidence="1">
    <location>
        <begin position="81"/>
        <end position="260"/>
    </location>
</feature>
<reference evidence="2" key="1">
    <citation type="journal article" date="2015" name="Nature">
        <title>Complex archaea that bridge the gap between prokaryotes and eukaryotes.</title>
        <authorList>
            <person name="Spang A."/>
            <person name="Saw J.H."/>
            <person name="Jorgensen S.L."/>
            <person name="Zaremba-Niedzwiedzka K."/>
            <person name="Martijn J."/>
            <person name="Lind A.E."/>
            <person name="van Eijk R."/>
            <person name="Schleper C."/>
            <person name="Guy L."/>
            <person name="Ettema T.J."/>
        </authorList>
    </citation>
    <scope>NUCLEOTIDE SEQUENCE</scope>
</reference>
<dbReference type="InterPro" id="IPR027417">
    <property type="entry name" value="P-loop_NTPase"/>
</dbReference>
<dbReference type="Gene3D" id="3.40.50.300">
    <property type="entry name" value="P-loop containing nucleotide triphosphate hydrolases"/>
    <property type="match status" value="1"/>
</dbReference>
<dbReference type="CDD" id="cd18799">
    <property type="entry name" value="SF2_C_EcoAI-like"/>
    <property type="match status" value="1"/>
</dbReference>
<name>A0A0F9CXK6_9ZZZZ</name>
<evidence type="ECO:0000313" key="2">
    <source>
        <dbReference type="EMBL" id="KKL04603.1"/>
    </source>
</evidence>
<dbReference type="EMBL" id="LAZR01044456">
    <property type="protein sequence ID" value="KKL04603.1"/>
    <property type="molecule type" value="Genomic_DNA"/>
</dbReference>
<dbReference type="Pfam" id="PF00271">
    <property type="entry name" value="Helicase_C"/>
    <property type="match status" value="1"/>
</dbReference>
<comment type="caution">
    <text evidence="2">The sequence shown here is derived from an EMBL/GenBank/DDBJ whole genome shotgun (WGS) entry which is preliminary data.</text>
</comment>
<dbReference type="InterPro" id="IPR001650">
    <property type="entry name" value="Helicase_C-like"/>
</dbReference>
<dbReference type="PROSITE" id="PS51194">
    <property type="entry name" value="HELICASE_CTER"/>
    <property type="match status" value="1"/>
</dbReference>
<dbReference type="PANTHER" id="PTHR47396">
    <property type="entry name" value="TYPE I RESTRICTION ENZYME ECOKI R PROTEIN"/>
    <property type="match status" value="1"/>
</dbReference>
<protein>
    <recommendedName>
        <fullName evidence="1">Helicase C-terminal domain-containing protein</fullName>
    </recommendedName>
</protein>
<dbReference type="AlphaFoldDB" id="A0A0F9CXK6"/>
<dbReference type="GO" id="GO:0005829">
    <property type="term" value="C:cytosol"/>
    <property type="evidence" value="ECO:0007669"/>
    <property type="project" value="TreeGrafter"/>
</dbReference>
<feature type="non-terminal residue" evidence="2">
    <location>
        <position position="1"/>
    </location>
</feature>
<organism evidence="2">
    <name type="scientific">marine sediment metagenome</name>
    <dbReference type="NCBI Taxonomy" id="412755"/>
    <lineage>
        <taxon>unclassified sequences</taxon>
        <taxon>metagenomes</taxon>
        <taxon>ecological metagenomes</taxon>
    </lineage>
</organism>
<proteinExistence type="predicted"/>
<accession>A0A0F9CXK6</accession>
<evidence type="ECO:0000259" key="1">
    <source>
        <dbReference type="PROSITE" id="PS51194"/>
    </source>
</evidence>
<dbReference type="SUPFAM" id="SSF52540">
    <property type="entry name" value="P-loop containing nucleoside triphosphate hydrolases"/>
    <property type="match status" value="1"/>
</dbReference>